<dbReference type="InterPro" id="IPR036890">
    <property type="entry name" value="HATPase_C_sf"/>
</dbReference>
<dbReference type="InterPro" id="IPR003594">
    <property type="entry name" value="HATPase_dom"/>
</dbReference>
<dbReference type="SUPFAM" id="SSF158472">
    <property type="entry name" value="HAMP domain-like"/>
    <property type="match status" value="1"/>
</dbReference>
<protein>
    <recommendedName>
        <fullName evidence="3">histidine kinase</fullName>
        <ecNumber evidence="3">2.7.13.3</ecNumber>
    </recommendedName>
</protein>
<dbReference type="Gene3D" id="3.30.565.10">
    <property type="entry name" value="Histidine kinase-like ATPase, C-terminal domain"/>
    <property type="match status" value="1"/>
</dbReference>
<keyword evidence="5" id="KW-0597">Phosphoprotein</keyword>
<dbReference type="Pfam" id="PF00672">
    <property type="entry name" value="HAMP"/>
    <property type="match status" value="1"/>
</dbReference>
<dbReference type="SMART" id="SM00387">
    <property type="entry name" value="HATPase_c"/>
    <property type="match status" value="1"/>
</dbReference>
<comment type="caution">
    <text evidence="17">The sequence shown here is derived from an EMBL/GenBank/DDBJ whole genome shotgun (WGS) entry which is preliminary data.</text>
</comment>
<dbReference type="PROSITE" id="PS50109">
    <property type="entry name" value="HIS_KIN"/>
    <property type="match status" value="1"/>
</dbReference>
<dbReference type="Gene3D" id="1.10.287.130">
    <property type="match status" value="1"/>
</dbReference>
<dbReference type="InterPro" id="IPR036097">
    <property type="entry name" value="HisK_dim/P_sf"/>
</dbReference>
<keyword evidence="18" id="KW-1185">Reference proteome</keyword>
<evidence type="ECO:0000256" key="13">
    <source>
        <dbReference type="ARBA" id="ARBA00023136"/>
    </source>
</evidence>
<keyword evidence="4" id="KW-1003">Cell membrane</keyword>
<evidence type="ECO:0000256" key="3">
    <source>
        <dbReference type="ARBA" id="ARBA00012438"/>
    </source>
</evidence>
<evidence type="ECO:0000256" key="14">
    <source>
        <dbReference type="SAM" id="Phobius"/>
    </source>
</evidence>
<accession>A0A0J7IY95</accession>
<keyword evidence="9" id="KW-0418">Kinase</keyword>
<dbReference type="CDD" id="cd00082">
    <property type="entry name" value="HisKA"/>
    <property type="match status" value="1"/>
</dbReference>
<feature type="domain" description="Histidine kinase" evidence="15">
    <location>
        <begin position="234"/>
        <end position="449"/>
    </location>
</feature>
<dbReference type="EC" id="2.7.13.3" evidence="3"/>
<dbReference type="CDD" id="cd06225">
    <property type="entry name" value="HAMP"/>
    <property type="match status" value="1"/>
</dbReference>
<evidence type="ECO:0000259" key="16">
    <source>
        <dbReference type="PROSITE" id="PS50885"/>
    </source>
</evidence>
<keyword evidence="6" id="KW-0808">Transferase</keyword>
<dbReference type="SMART" id="SM00304">
    <property type="entry name" value="HAMP"/>
    <property type="match status" value="1"/>
</dbReference>
<dbReference type="Proteomes" id="UP000035900">
    <property type="component" value="Unassembled WGS sequence"/>
</dbReference>
<dbReference type="InterPro" id="IPR003661">
    <property type="entry name" value="HisK_dim/P_dom"/>
</dbReference>
<evidence type="ECO:0000256" key="5">
    <source>
        <dbReference type="ARBA" id="ARBA00022553"/>
    </source>
</evidence>
<gene>
    <name evidence="17" type="ORF">ACM44_10740</name>
</gene>
<dbReference type="InterPro" id="IPR003660">
    <property type="entry name" value="HAMP_dom"/>
</dbReference>
<keyword evidence="7 14" id="KW-0812">Transmembrane</keyword>
<organism evidence="17 18">
    <name type="scientific">Chryseobacterium koreense CCUG 49689</name>
    <dbReference type="NCBI Taxonomy" id="1304281"/>
    <lineage>
        <taxon>Bacteria</taxon>
        <taxon>Pseudomonadati</taxon>
        <taxon>Bacteroidota</taxon>
        <taxon>Flavobacteriia</taxon>
        <taxon>Flavobacteriales</taxon>
        <taxon>Weeksellaceae</taxon>
        <taxon>Chryseobacterium group</taxon>
        <taxon>Chryseobacterium</taxon>
    </lineage>
</organism>
<proteinExistence type="predicted"/>
<evidence type="ECO:0000259" key="15">
    <source>
        <dbReference type="PROSITE" id="PS50109"/>
    </source>
</evidence>
<name>A0A0J7IY95_9FLAO</name>
<feature type="transmembrane region" description="Helical" evidence="14">
    <location>
        <begin position="7"/>
        <end position="30"/>
    </location>
</feature>
<keyword evidence="12" id="KW-0902">Two-component regulatory system</keyword>
<reference evidence="17 18" key="1">
    <citation type="journal article" date="2004" name="Int. J. Syst. Evol. Microbiol.">
        <title>Kaistella koreensis gen. nov., sp. nov., a novel member of the Chryseobacterium-Bergeyella-Riemerella branch.</title>
        <authorList>
            <person name="Kim M.K."/>
            <person name="Im W.T."/>
            <person name="Shin Y.K."/>
            <person name="Lim J.H."/>
            <person name="Kim S.H."/>
            <person name="Lee B.C."/>
            <person name="Park M.Y."/>
            <person name="Lee K.Y."/>
            <person name="Lee S.T."/>
        </authorList>
    </citation>
    <scope>NUCLEOTIDE SEQUENCE [LARGE SCALE GENOMIC DNA]</scope>
    <source>
        <strain evidence="17 18">CCUG 49689</strain>
    </source>
</reference>
<feature type="domain" description="HAMP" evidence="16">
    <location>
        <begin position="173"/>
        <end position="226"/>
    </location>
</feature>
<dbReference type="GO" id="GO:0005886">
    <property type="term" value="C:plasma membrane"/>
    <property type="evidence" value="ECO:0007669"/>
    <property type="project" value="UniProtKB-SubCell"/>
</dbReference>
<keyword evidence="8" id="KW-0547">Nucleotide-binding</keyword>
<dbReference type="Pfam" id="PF02518">
    <property type="entry name" value="HATPase_c"/>
    <property type="match status" value="1"/>
</dbReference>
<evidence type="ECO:0000313" key="17">
    <source>
        <dbReference type="EMBL" id="KMQ70779.1"/>
    </source>
</evidence>
<dbReference type="Pfam" id="PF00512">
    <property type="entry name" value="HisKA"/>
    <property type="match status" value="1"/>
</dbReference>
<evidence type="ECO:0000256" key="4">
    <source>
        <dbReference type="ARBA" id="ARBA00022475"/>
    </source>
</evidence>
<evidence type="ECO:0000256" key="7">
    <source>
        <dbReference type="ARBA" id="ARBA00022692"/>
    </source>
</evidence>
<evidence type="ECO:0000256" key="2">
    <source>
        <dbReference type="ARBA" id="ARBA00004651"/>
    </source>
</evidence>
<evidence type="ECO:0000256" key="1">
    <source>
        <dbReference type="ARBA" id="ARBA00000085"/>
    </source>
</evidence>
<evidence type="ECO:0000313" key="18">
    <source>
        <dbReference type="Proteomes" id="UP000035900"/>
    </source>
</evidence>
<dbReference type="AlphaFoldDB" id="A0A0J7IY95"/>
<evidence type="ECO:0000256" key="8">
    <source>
        <dbReference type="ARBA" id="ARBA00022741"/>
    </source>
</evidence>
<dbReference type="PANTHER" id="PTHR45528:SF1">
    <property type="entry name" value="SENSOR HISTIDINE KINASE CPXA"/>
    <property type="match status" value="1"/>
</dbReference>
<keyword evidence="13 14" id="KW-0472">Membrane</keyword>
<keyword evidence="11 14" id="KW-1133">Transmembrane helix</keyword>
<feature type="transmembrane region" description="Helical" evidence="14">
    <location>
        <begin position="146"/>
        <end position="167"/>
    </location>
</feature>
<dbReference type="RefSeq" id="WP_048500040.1">
    <property type="nucleotide sequence ID" value="NZ_LFNG01000013.1"/>
</dbReference>
<evidence type="ECO:0000256" key="12">
    <source>
        <dbReference type="ARBA" id="ARBA00023012"/>
    </source>
</evidence>
<dbReference type="GO" id="GO:0000155">
    <property type="term" value="F:phosphorelay sensor kinase activity"/>
    <property type="evidence" value="ECO:0007669"/>
    <property type="project" value="InterPro"/>
</dbReference>
<sequence>MNIKNKIALNLSLLFSLFLGFILIIIYLFFAKFRKDEFVAILKDRISTVANYFDEDEDRIKDFSKIYNTPTYSIQQEEILVFNENFDLVYSSIKDKTVDWDREDLVTMKKEHKVYHSEKNSEVYGEKIKNHYFLIESTDIMGKEKLSYLGTLVLVSFFVASALMWILSFSFAKKMMAPLDVFQQKITRISANNLTERLPETEKKDEINLLAKVFNTMLGRIDKSYSSQKEFTASASHEIKTPLTRIAFQLENLAKLKNQNPESENYIRGISGEVYHLSDTVNSLLLLSKLEEEHLKEDFSEVRLDEVIFDAFEKVKSNFSDFELNFNISEENESGNLTVKGIKPLLEIVFINLFKNACLYSTKPEVEVEIQENKTQLTAKVKSRGELISEADSERIFNAFKRGNNSQQKAGSGLGLRISRRILDFHDAAISYHQELPETNIFELNFPVK</sequence>
<dbReference type="PANTHER" id="PTHR45528">
    <property type="entry name" value="SENSOR HISTIDINE KINASE CPXA"/>
    <property type="match status" value="1"/>
</dbReference>
<evidence type="ECO:0000256" key="6">
    <source>
        <dbReference type="ARBA" id="ARBA00022679"/>
    </source>
</evidence>
<dbReference type="InterPro" id="IPR050398">
    <property type="entry name" value="HssS/ArlS-like"/>
</dbReference>
<dbReference type="PROSITE" id="PS50885">
    <property type="entry name" value="HAMP"/>
    <property type="match status" value="1"/>
</dbReference>
<dbReference type="SUPFAM" id="SSF55874">
    <property type="entry name" value="ATPase domain of HSP90 chaperone/DNA topoisomerase II/histidine kinase"/>
    <property type="match status" value="1"/>
</dbReference>
<dbReference type="GO" id="GO:0005524">
    <property type="term" value="F:ATP binding"/>
    <property type="evidence" value="ECO:0007669"/>
    <property type="project" value="UniProtKB-KW"/>
</dbReference>
<dbReference type="OrthoDB" id="594725at2"/>
<dbReference type="SUPFAM" id="SSF47384">
    <property type="entry name" value="Homodimeric domain of signal transducing histidine kinase"/>
    <property type="match status" value="1"/>
</dbReference>
<comment type="catalytic activity">
    <reaction evidence="1">
        <text>ATP + protein L-histidine = ADP + protein N-phospho-L-histidine.</text>
        <dbReference type="EC" id="2.7.13.3"/>
    </reaction>
</comment>
<dbReference type="PATRIC" id="fig|1304281.5.peg.2314"/>
<evidence type="ECO:0000256" key="10">
    <source>
        <dbReference type="ARBA" id="ARBA00022840"/>
    </source>
</evidence>
<dbReference type="SMART" id="SM00388">
    <property type="entry name" value="HisKA"/>
    <property type="match status" value="1"/>
</dbReference>
<evidence type="ECO:0000256" key="11">
    <source>
        <dbReference type="ARBA" id="ARBA00022989"/>
    </source>
</evidence>
<comment type="subcellular location">
    <subcellularLocation>
        <location evidence="2">Cell membrane</location>
        <topology evidence="2">Multi-pass membrane protein</topology>
    </subcellularLocation>
</comment>
<dbReference type="EMBL" id="LFNG01000013">
    <property type="protein sequence ID" value="KMQ70779.1"/>
    <property type="molecule type" value="Genomic_DNA"/>
</dbReference>
<dbReference type="Gene3D" id="6.10.340.10">
    <property type="match status" value="1"/>
</dbReference>
<dbReference type="InterPro" id="IPR005467">
    <property type="entry name" value="His_kinase_dom"/>
</dbReference>
<keyword evidence="10" id="KW-0067">ATP-binding</keyword>
<dbReference type="STRING" id="1304281.ACM44_10740"/>
<evidence type="ECO:0000256" key="9">
    <source>
        <dbReference type="ARBA" id="ARBA00022777"/>
    </source>
</evidence>